<name>A0ABR4A0Q0_9LECA</name>
<keyword evidence="3" id="KW-0444">Lipid biosynthesis</keyword>
<keyword evidence="17" id="KW-1185">Reference proteome</keyword>
<reference evidence="16 17" key="1">
    <citation type="submission" date="2024-09" db="EMBL/GenBank/DDBJ databases">
        <title>Rethinking Asexuality: The Enigmatic Case of Functional Sexual Genes in Lepraria (Stereocaulaceae).</title>
        <authorList>
            <person name="Doellman M."/>
            <person name="Sun Y."/>
            <person name="Barcenas-Pena A."/>
            <person name="Lumbsch H.T."/>
            <person name="Grewe F."/>
        </authorList>
    </citation>
    <scope>NUCLEOTIDE SEQUENCE [LARGE SCALE GENOMIC DNA]</scope>
    <source>
        <strain evidence="16 17">Mercado 3170</strain>
    </source>
</reference>
<evidence type="ECO:0000256" key="1">
    <source>
        <dbReference type="ARBA" id="ARBA00004141"/>
    </source>
</evidence>
<feature type="transmembrane region" description="Helical" evidence="14">
    <location>
        <begin position="70"/>
        <end position="90"/>
    </location>
</feature>
<keyword evidence="5" id="KW-0752">Steroid biosynthesis</keyword>
<feature type="transmembrane region" description="Helical" evidence="14">
    <location>
        <begin position="190"/>
        <end position="206"/>
    </location>
</feature>
<dbReference type="Pfam" id="PF05241">
    <property type="entry name" value="EBP"/>
    <property type="match status" value="1"/>
</dbReference>
<dbReference type="PROSITE" id="PS51751">
    <property type="entry name" value="EXPERA"/>
    <property type="match status" value="1"/>
</dbReference>
<comment type="similarity">
    <text evidence="2">Belongs to the EBP family.</text>
</comment>
<keyword evidence="12" id="KW-0413">Isomerase</keyword>
<keyword evidence="7" id="KW-0756">Sterol biosynthesis</keyword>
<comment type="subcellular location">
    <subcellularLocation>
        <location evidence="1">Membrane</location>
        <topology evidence="1">Multi-pass membrane protein</topology>
    </subcellularLocation>
</comment>
<evidence type="ECO:0000256" key="12">
    <source>
        <dbReference type="ARBA" id="ARBA00023235"/>
    </source>
</evidence>
<protein>
    <recommendedName>
        <fullName evidence="15">EXPERA domain-containing protein</fullName>
    </recommendedName>
</protein>
<evidence type="ECO:0000256" key="8">
    <source>
        <dbReference type="ARBA" id="ARBA00023098"/>
    </source>
</evidence>
<dbReference type="PANTHER" id="PTHR14207">
    <property type="entry name" value="STEROL ISOMERASE"/>
    <property type="match status" value="1"/>
</dbReference>
<evidence type="ECO:0000256" key="3">
    <source>
        <dbReference type="ARBA" id="ARBA00022516"/>
    </source>
</evidence>
<dbReference type="PANTHER" id="PTHR14207:SF0">
    <property type="entry name" value="3-BETA-HYDROXYSTEROID-DELTA(8),DELTA(7)-ISOMERASE"/>
    <property type="match status" value="1"/>
</dbReference>
<evidence type="ECO:0000256" key="6">
    <source>
        <dbReference type="ARBA" id="ARBA00022989"/>
    </source>
</evidence>
<evidence type="ECO:0000256" key="4">
    <source>
        <dbReference type="ARBA" id="ARBA00022692"/>
    </source>
</evidence>
<keyword evidence="8" id="KW-0443">Lipid metabolism</keyword>
<dbReference type="EMBL" id="JBEFKJ010000031">
    <property type="protein sequence ID" value="KAL2038640.1"/>
    <property type="molecule type" value="Genomic_DNA"/>
</dbReference>
<evidence type="ECO:0000256" key="7">
    <source>
        <dbReference type="ARBA" id="ARBA00023011"/>
    </source>
</evidence>
<accession>A0ABR4A0Q0</accession>
<evidence type="ECO:0000256" key="13">
    <source>
        <dbReference type="PROSITE-ProRule" id="PRU01087"/>
    </source>
</evidence>
<organism evidence="16 17">
    <name type="scientific">Stereocaulon virgatum</name>
    <dbReference type="NCBI Taxonomy" id="373712"/>
    <lineage>
        <taxon>Eukaryota</taxon>
        <taxon>Fungi</taxon>
        <taxon>Dikarya</taxon>
        <taxon>Ascomycota</taxon>
        <taxon>Pezizomycotina</taxon>
        <taxon>Lecanoromycetes</taxon>
        <taxon>OSLEUM clade</taxon>
        <taxon>Lecanoromycetidae</taxon>
        <taxon>Lecanorales</taxon>
        <taxon>Lecanorineae</taxon>
        <taxon>Stereocaulaceae</taxon>
        <taxon>Stereocaulon</taxon>
    </lineage>
</organism>
<proteinExistence type="inferred from homology"/>
<evidence type="ECO:0000256" key="5">
    <source>
        <dbReference type="ARBA" id="ARBA00022955"/>
    </source>
</evidence>
<keyword evidence="10" id="KW-1207">Sterol metabolism</keyword>
<evidence type="ECO:0000256" key="14">
    <source>
        <dbReference type="SAM" id="Phobius"/>
    </source>
</evidence>
<keyword evidence="4 13" id="KW-0812">Transmembrane</keyword>
<keyword evidence="9 13" id="KW-0472">Membrane</keyword>
<feature type="domain" description="EXPERA" evidence="15">
    <location>
        <begin position="99"/>
        <end position="245"/>
    </location>
</feature>
<evidence type="ECO:0000256" key="2">
    <source>
        <dbReference type="ARBA" id="ARBA00008337"/>
    </source>
</evidence>
<dbReference type="InterPro" id="IPR007905">
    <property type="entry name" value="EBP"/>
</dbReference>
<gene>
    <name evidence="16" type="ORF">N7G274_008688</name>
</gene>
<evidence type="ECO:0000313" key="17">
    <source>
        <dbReference type="Proteomes" id="UP001590950"/>
    </source>
</evidence>
<sequence length="276" mass="31651">MSNDTRTCTLQQTVLHKHPAASLRPNLRYLPTNMETIDIVRNSSQLPHPFYPLEANIVGYLANKWSVPTLLGIFAAGWVVILGATIALLRRHNPTLPAREKATILWFVLTGIIHLFFEGYFAYNHASMPSKQDLFGQLWKEYAFSDSRYMISDPFVLCMETITAVCWGPMSFAVALLITYEHPLRHPLQALVSLGQIYGDVLYYATSMFDLYFKGLAYCRPEAYYFWGYYFFMNFIWIVIPSILLYSSISQTAKAFKVLDRQTRSQIGNGHVKKSN</sequence>
<evidence type="ECO:0000259" key="15">
    <source>
        <dbReference type="PROSITE" id="PS51751"/>
    </source>
</evidence>
<dbReference type="Proteomes" id="UP001590950">
    <property type="component" value="Unassembled WGS sequence"/>
</dbReference>
<evidence type="ECO:0000256" key="9">
    <source>
        <dbReference type="ARBA" id="ARBA00023136"/>
    </source>
</evidence>
<evidence type="ECO:0000256" key="10">
    <source>
        <dbReference type="ARBA" id="ARBA00023166"/>
    </source>
</evidence>
<comment type="caution">
    <text evidence="16">The sequence shown here is derived from an EMBL/GenBank/DDBJ whole genome shotgun (WGS) entry which is preliminary data.</text>
</comment>
<keyword evidence="11" id="KW-0753">Steroid metabolism</keyword>
<evidence type="ECO:0000313" key="16">
    <source>
        <dbReference type="EMBL" id="KAL2038640.1"/>
    </source>
</evidence>
<evidence type="ECO:0000256" key="11">
    <source>
        <dbReference type="ARBA" id="ARBA00023221"/>
    </source>
</evidence>
<dbReference type="InterPro" id="IPR033118">
    <property type="entry name" value="EXPERA"/>
</dbReference>
<keyword evidence="6 13" id="KW-1133">Transmembrane helix</keyword>
<feature type="transmembrane region" description="Helical" evidence="14">
    <location>
        <begin position="226"/>
        <end position="247"/>
    </location>
</feature>
<feature type="transmembrane region" description="Helical" evidence="14">
    <location>
        <begin position="102"/>
        <end position="123"/>
    </location>
</feature>
<feature type="transmembrane region" description="Helical" evidence="14">
    <location>
        <begin position="154"/>
        <end position="178"/>
    </location>
</feature>